<organism evidence="1 2">
    <name type="scientific">Gimesia maris</name>
    <dbReference type="NCBI Taxonomy" id="122"/>
    <lineage>
        <taxon>Bacteria</taxon>
        <taxon>Pseudomonadati</taxon>
        <taxon>Planctomycetota</taxon>
        <taxon>Planctomycetia</taxon>
        <taxon>Planctomycetales</taxon>
        <taxon>Planctomycetaceae</taxon>
        <taxon>Gimesia</taxon>
    </lineage>
</organism>
<dbReference type="EMBL" id="CP042910">
    <property type="protein sequence ID" value="QEG16107.1"/>
    <property type="molecule type" value="Genomic_DNA"/>
</dbReference>
<dbReference type="GeneID" id="98646579"/>
<reference evidence="1 2" key="1">
    <citation type="submission" date="2019-08" db="EMBL/GenBank/DDBJ databases">
        <title>Deep-cultivation of Planctomycetes and their phenomic and genomic characterization uncovers novel biology.</title>
        <authorList>
            <person name="Wiegand S."/>
            <person name="Jogler M."/>
            <person name="Boedeker C."/>
            <person name="Pinto D."/>
            <person name="Vollmers J."/>
            <person name="Rivas-Marin E."/>
            <person name="Kohn T."/>
            <person name="Peeters S.H."/>
            <person name="Heuer A."/>
            <person name="Rast P."/>
            <person name="Oberbeckmann S."/>
            <person name="Bunk B."/>
            <person name="Jeske O."/>
            <person name="Meyerdierks A."/>
            <person name="Storesund J.E."/>
            <person name="Kallscheuer N."/>
            <person name="Luecker S."/>
            <person name="Lage O.M."/>
            <person name="Pohl T."/>
            <person name="Merkel B.J."/>
            <person name="Hornburger P."/>
            <person name="Mueller R.-W."/>
            <person name="Bruemmer F."/>
            <person name="Labrenz M."/>
            <person name="Spormann A.M."/>
            <person name="Op den Camp H."/>
            <person name="Overmann J."/>
            <person name="Amann R."/>
            <person name="Jetten M.S.M."/>
            <person name="Mascher T."/>
            <person name="Medema M.H."/>
            <person name="Devos D.P."/>
            <person name="Kaster A.-K."/>
            <person name="Ovreas L."/>
            <person name="Rohde M."/>
            <person name="Galperin M.Y."/>
            <person name="Jogler C."/>
        </authorList>
    </citation>
    <scope>NUCLEOTIDE SEQUENCE [LARGE SCALE GENOMIC DNA]</scope>
    <source>
        <strain evidence="1 2">DSM 8797</strain>
    </source>
</reference>
<evidence type="ECO:0000313" key="1">
    <source>
        <dbReference type="EMBL" id="QEG16107.1"/>
    </source>
</evidence>
<gene>
    <name evidence="1" type="ORF">GmarT_19680</name>
</gene>
<protein>
    <submittedName>
        <fullName evidence="1">Uncharacterized protein</fullName>
    </submittedName>
</protein>
<accession>A0ABX5YKB7</accession>
<evidence type="ECO:0000313" key="2">
    <source>
        <dbReference type="Proteomes" id="UP000322887"/>
    </source>
</evidence>
<keyword evidence="2" id="KW-1185">Reference proteome</keyword>
<name>A0ABX5YKB7_9PLAN</name>
<sequence length="831" mass="92919">MSSCNSLRVPLYTAALIVLMFVTLNASTKAAEKQVSQPFRSVLREPLPEESLSYKVDSVGIHLKGPVFEYLVDPNTGCITNLEVRRDDEKVIQLSEPVDLILDDYRLSAKQNSGKTVLEFKSQHQVILKTTGLLKPQANNSSAIPYTLQSTFFDDGVVVSNVTLQPKQDLVIHRNVSSRLSAKGKFHSYLHKRRDQHGMGSQSGSLPPTGKALPLTTLTSCLEVFSPEAALALFTDSGATHLSKAGLPTAALNITENDGVTADVVLEQNIINISEGAKPYLIKSGEELTFRTGLSLAPNRVPHPRNSGLRMFTWAGDQKHPYPTHQEILDAARLGFTLFQMHRPGTPGKPRPPAGEMKRVIQQVHDAGMLFIWCTMADMMYESSEGVQKMREQNQWKLWQGFNYGGHYQPHMDSYCNMTATCLSSPNGLAEYRLKTISEMLDKFAVDGIYVDDNLAYPSCPLHQEHQHPHPVYDSLIELHEVSWRRRKLMMEKCPHVVLIDHCTTAMVLPVMSAFDMHLYGEGYGSTSLENYWNFFGITKSLNGQGCLWPGDDENTRTSAAIVYNYDLLTGGGQYSYLDWRLYPKKFPYAKGVADEESLYIRTYSTAQANFGIYESQPYIFAESGKQFSTSTPQTYATIYRNRTWNDYLIPIANMSSESQTTSLEIHQPEAIKVKQDQNYLVFDVNQHTSKIASGADVSSTLSNLEIPGGSLRLLYLRPVSDSHPMHLWGGKRLSESWDAAQKSLRFEIDGPPGLQETIYIANCRQPALKVLVNGQPAAFALDASQGIAFGTVTFTETPLQLEVIVETEKESSLPLEKIKPDQLFLHQHQK</sequence>
<proteinExistence type="predicted"/>
<dbReference type="RefSeq" id="WP_149302576.1">
    <property type="nucleotide sequence ID" value="NZ_CP042910.1"/>
</dbReference>
<dbReference type="Proteomes" id="UP000322887">
    <property type="component" value="Chromosome"/>
</dbReference>